<reference evidence="1" key="1">
    <citation type="submission" date="2014-11" db="EMBL/GenBank/DDBJ databases">
        <authorList>
            <person name="Amaro Gonzalez C."/>
        </authorList>
    </citation>
    <scope>NUCLEOTIDE SEQUENCE</scope>
</reference>
<dbReference type="AlphaFoldDB" id="A0A0E9X1R7"/>
<accession>A0A0E9X1R7</accession>
<proteinExistence type="predicted"/>
<evidence type="ECO:0000313" key="1">
    <source>
        <dbReference type="EMBL" id="JAH96682.1"/>
    </source>
</evidence>
<protein>
    <submittedName>
        <fullName evidence="1">Uncharacterized protein</fullName>
    </submittedName>
</protein>
<reference evidence="1" key="2">
    <citation type="journal article" date="2015" name="Fish Shellfish Immunol.">
        <title>Early steps in the European eel (Anguilla anguilla)-Vibrio vulnificus interaction in the gills: Role of the RtxA13 toxin.</title>
        <authorList>
            <person name="Callol A."/>
            <person name="Pajuelo D."/>
            <person name="Ebbesson L."/>
            <person name="Teles M."/>
            <person name="MacKenzie S."/>
            <person name="Amaro C."/>
        </authorList>
    </citation>
    <scope>NUCLEOTIDE SEQUENCE</scope>
</reference>
<name>A0A0E9X1R7_ANGAN</name>
<sequence>MFYRCVCVCVRLNKLIFKSSFSYGLDYIQTLTQSLHSAAAPEDQHEQTEKFLCSPCHQTVQLQSWRERRGWGRIG</sequence>
<dbReference type="EMBL" id="GBXM01011895">
    <property type="protein sequence ID" value="JAH96682.1"/>
    <property type="molecule type" value="Transcribed_RNA"/>
</dbReference>
<organism evidence="1">
    <name type="scientific">Anguilla anguilla</name>
    <name type="common">European freshwater eel</name>
    <name type="synonym">Muraena anguilla</name>
    <dbReference type="NCBI Taxonomy" id="7936"/>
    <lineage>
        <taxon>Eukaryota</taxon>
        <taxon>Metazoa</taxon>
        <taxon>Chordata</taxon>
        <taxon>Craniata</taxon>
        <taxon>Vertebrata</taxon>
        <taxon>Euteleostomi</taxon>
        <taxon>Actinopterygii</taxon>
        <taxon>Neopterygii</taxon>
        <taxon>Teleostei</taxon>
        <taxon>Anguilliformes</taxon>
        <taxon>Anguillidae</taxon>
        <taxon>Anguilla</taxon>
    </lineage>
</organism>